<comment type="caution">
    <text evidence="2">The sequence shown here is derived from an EMBL/GenBank/DDBJ whole genome shotgun (WGS) entry which is preliminary data.</text>
</comment>
<evidence type="ECO:0000313" key="2">
    <source>
        <dbReference type="EMBL" id="NKE64686.1"/>
    </source>
</evidence>
<dbReference type="Gene3D" id="3.40.630.30">
    <property type="match status" value="1"/>
</dbReference>
<proteinExistence type="predicted"/>
<gene>
    <name evidence="2" type="ORF">RAMLITH_02530</name>
</gene>
<evidence type="ECO:0000313" key="3">
    <source>
        <dbReference type="Proteomes" id="UP000521868"/>
    </source>
</evidence>
<dbReference type="AlphaFoldDB" id="A0A7X6I4W6"/>
<sequence length="245" mass="26495">MDEIEAIERATLAAVPPQRLVQWEQWLLAFDDGTVGRCHSAVPLRHEAPAPGLLAQIEHRYADAGRPAVLRVPEAAAFDTLRGELRARGYRREKPTLVQVARVDGLTGLAGSGGHVELTETPSADWEQVFLGEGFDPVDGASRLAILRRGRDSVFASVQEHGRTVAVGSACFSQGWCGVHGMRTLPAQRGRGLASAVLAALGRAAYERAVERCFLQVQQDNAVACSLYAARGFATAWGYAYWTKA</sequence>
<keyword evidence="3" id="KW-1185">Reference proteome</keyword>
<dbReference type="GO" id="GO:0016747">
    <property type="term" value="F:acyltransferase activity, transferring groups other than amino-acyl groups"/>
    <property type="evidence" value="ECO:0007669"/>
    <property type="project" value="InterPro"/>
</dbReference>
<name>A0A7X6I4W6_9BURK</name>
<dbReference type="InterPro" id="IPR056935">
    <property type="entry name" value="Rv0428c-like_C"/>
</dbReference>
<dbReference type="SUPFAM" id="SSF55729">
    <property type="entry name" value="Acyl-CoA N-acyltransferases (Nat)"/>
    <property type="match status" value="1"/>
</dbReference>
<dbReference type="RefSeq" id="WP_168105754.1">
    <property type="nucleotide sequence ID" value="NZ_VTOX01000001.1"/>
</dbReference>
<dbReference type="InterPro" id="IPR016181">
    <property type="entry name" value="Acyl_CoA_acyltransferase"/>
</dbReference>
<protein>
    <submittedName>
        <fullName evidence="2">GNAT family N-acetyltransferase</fullName>
    </submittedName>
</protein>
<accession>A0A7X6I4W6</accession>
<feature type="domain" description="N-acetyltransferase" evidence="1">
    <location>
        <begin position="116"/>
        <end position="245"/>
    </location>
</feature>
<dbReference type="InterPro" id="IPR000182">
    <property type="entry name" value="GNAT_dom"/>
</dbReference>
<keyword evidence="2" id="KW-0808">Transferase</keyword>
<dbReference type="PROSITE" id="PS51186">
    <property type="entry name" value="GNAT"/>
    <property type="match status" value="1"/>
</dbReference>
<reference evidence="2 3" key="1">
    <citation type="journal article" date="2020" name="Nature">
        <title>Bacterial chemolithoautotrophy via manganese oxidation.</title>
        <authorList>
            <person name="Yu H."/>
            <person name="Leadbetter J.R."/>
        </authorList>
    </citation>
    <scope>NUCLEOTIDE SEQUENCE [LARGE SCALE GENOMIC DNA]</scope>
    <source>
        <strain evidence="2 3">RBP-1</strain>
    </source>
</reference>
<dbReference type="EMBL" id="VTOX01000001">
    <property type="protein sequence ID" value="NKE64686.1"/>
    <property type="molecule type" value="Genomic_DNA"/>
</dbReference>
<evidence type="ECO:0000259" key="1">
    <source>
        <dbReference type="PROSITE" id="PS51186"/>
    </source>
</evidence>
<dbReference type="Proteomes" id="UP000521868">
    <property type="component" value="Unassembled WGS sequence"/>
</dbReference>
<organism evidence="2 3">
    <name type="scientific">Ramlibacter lithotrophicus</name>
    <dbReference type="NCBI Taxonomy" id="2606681"/>
    <lineage>
        <taxon>Bacteria</taxon>
        <taxon>Pseudomonadati</taxon>
        <taxon>Pseudomonadota</taxon>
        <taxon>Betaproteobacteria</taxon>
        <taxon>Burkholderiales</taxon>
        <taxon>Comamonadaceae</taxon>
        <taxon>Ramlibacter</taxon>
    </lineage>
</organism>
<dbReference type="Pfam" id="PF24553">
    <property type="entry name" value="Rv0428c_C"/>
    <property type="match status" value="1"/>
</dbReference>